<accession>A0ABS8KR91</accession>
<keyword evidence="3" id="KW-1185">Reference proteome</keyword>
<feature type="transmembrane region" description="Helical" evidence="1">
    <location>
        <begin position="12"/>
        <end position="31"/>
    </location>
</feature>
<organism evidence="2 3">
    <name type="scientific">Reyranella aquatilis</name>
    <dbReference type="NCBI Taxonomy" id="2035356"/>
    <lineage>
        <taxon>Bacteria</taxon>
        <taxon>Pseudomonadati</taxon>
        <taxon>Pseudomonadota</taxon>
        <taxon>Alphaproteobacteria</taxon>
        <taxon>Hyphomicrobiales</taxon>
        <taxon>Reyranellaceae</taxon>
        <taxon>Reyranella</taxon>
    </lineage>
</organism>
<dbReference type="RefSeq" id="WP_230549789.1">
    <property type="nucleotide sequence ID" value="NZ_JAJISD010000002.1"/>
</dbReference>
<feature type="transmembrane region" description="Helical" evidence="1">
    <location>
        <begin position="300"/>
        <end position="318"/>
    </location>
</feature>
<gene>
    <name evidence="2" type="ORF">LJ725_06310</name>
</gene>
<dbReference type="Proteomes" id="UP001198862">
    <property type="component" value="Unassembled WGS sequence"/>
</dbReference>
<sequence>MMTAFAEWKGWRFVSAVLAVLVGFYFVFFAVTRPALDWDVVGYTMAVLKPAAISADGSIDVVALHERSWSAVKPHFSPAALAYLTTGSSYSEAQHLNPSALISQLPLYEIKYGYVIVLRSITLALEPVRAIVLVSLVGALGILALLVHGAWRLDGIATLAWLPIVLLFGLGSFASMVSPDTIFTFACVAGIAALLAERVRLAVLCFLVAVLLRPDGLILNVVLSIVLAARRENRAALVLLLGSVAAAAFAYYAGRHIGWWAQFHFNFVGPQNVLTDFDPAFDPGLYVRILLTQIGTVSHLPWVHAAVAAVLTAILLLGRPASGRWASLLLGALLVAAGVRFLLYPSSEIRFYIPHLFGIGLIILYAGQAWSRPAAAA</sequence>
<name>A0ABS8KR91_9HYPH</name>
<evidence type="ECO:0000313" key="3">
    <source>
        <dbReference type="Proteomes" id="UP001198862"/>
    </source>
</evidence>
<evidence type="ECO:0000313" key="2">
    <source>
        <dbReference type="EMBL" id="MCC8428569.1"/>
    </source>
</evidence>
<feature type="transmembrane region" description="Helical" evidence="1">
    <location>
        <begin position="183"/>
        <end position="212"/>
    </location>
</feature>
<evidence type="ECO:0008006" key="4">
    <source>
        <dbReference type="Google" id="ProtNLM"/>
    </source>
</evidence>
<keyword evidence="1" id="KW-0472">Membrane</keyword>
<protein>
    <recommendedName>
        <fullName evidence="4">DUF2029 domain-containing protein</fullName>
    </recommendedName>
</protein>
<evidence type="ECO:0000256" key="1">
    <source>
        <dbReference type="SAM" id="Phobius"/>
    </source>
</evidence>
<feature type="transmembrane region" description="Helical" evidence="1">
    <location>
        <begin position="233"/>
        <end position="253"/>
    </location>
</feature>
<keyword evidence="1" id="KW-1133">Transmembrane helix</keyword>
<feature type="transmembrane region" description="Helical" evidence="1">
    <location>
        <begin position="159"/>
        <end position="177"/>
    </location>
</feature>
<feature type="transmembrane region" description="Helical" evidence="1">
    <location>
        <begin position="349"/>
        <end position="367"/>
    </location>
</feature>
<proteinExistence type="predicted"/>
<dbReference type="EMBL" id="JAJISD010000002">
    <property type="protein sequence ID" value="MCC8428569.1"/>
    <property type="molecule type" value="Genomic_DNA"/>
</dbReference>
<feature type="transmembrane region" description="Helical" evidence="1">
    <location>
        <begin position="325"/>
        <end position="343"/>
    </location>
</feature>
<comment type="caution">
    <text evidence="2">The sequence shown here is derived from an EMBL/GenBank/DDBJ whole genome shotgun (WGS) entry which is preliminary data.</text>
</comment>
<keyword evidence="1" id="KW-0812">Transmembrane</keyword>
<reference evidence="2 3" key="1">
    <citation type="submission" date="2021-11" db="EMBL/GenBank/DDBJ databases">
        <authorList>
            <person name="Lee D.-H."/>
            <person name="Kim S.-B."/>
        </authorList>
    </citation>
    <scope>NUCLEOTIDE SEQUENCE [LARGE SCALE GENOMIC DNA]</scope>
    <source>
        <strain evidence="2 3">KCTC 52223</strain>
    </source>
</reference>
<feature type="transmembrane region" description="Helical" evidence="1">
    <location>
        <begin position="128"/>
        <end position="147"/>
    </location>
</feature>